<dbReference type="AlphaFoldDB" id="A0A9W9Q5E5"/>
<gene>
    <name evidence="1" type="ORF">N7476_002237</name>
</gene>
<reference evidence="1" key="2">
    <citation type="journal article" date="2023" name="IMA Fungus">
        <title>Comparative genomic study of the Penicillium genus elucidates a diverse pangenome and 15 lateral gene transfer events.</title>
        <authorList>
            <person name="Petersen C."/>
            <person name="Sorensen T."/>
            <person name="Nielsen M.R."/>
            <person name="Sondergaard T.E."/>
            <person name="Sorensen J.L."/>
            <person name="Fitzpatrick D.A."/>
            <person name="Frisvad J.C."/>
            <person name="Nielsen K.L."/>
        </authorList>
    </citation>
    <scope>NUCLEOTIDE SEQUENCE</scope>
    <source>
        <strain evidence="1">IBT 21472</strain>
    </source>
</reference>
<keyword evidence="2" id="KW-1185">Reference proteome</keyword>
<evidence type="ECO:0000313" key="1">
    <source>
        <dbReference type="EMBL" id="KAJ5323637.1"/>
    </source>
</evidence>
<dbReference type="EMBL" id="JAPZBO010000002">
    <property type="protein sequence ID" value="KAJ5323637.1"/>
    <property type="molecule type" value="Genomic_DNA"/>
</dbReference>
<sequence length="161" mass="19226">MASIGDLPYLRDKILEDNTTKRILIKLKSKTLDSEDYRVSANEIVKEIFPNWENDRRILYLAIDIWKERTFIVIDINNHDYDFETAHESKKVLPVYVLRQYRKRQGWALVRFHPVDERLMIQLAELHEHQGWNSTTPFLADHTTMLCYRNPRGLRPRSTSI</sequence>
<dbReference type="OrthoDB" id="4358740at2759"/>
<dbReference type="Proteomes" id="UP001147746">
    <property type="component" value="Unassembled WGS sequence"/>
</dbReference>
<comment type="caution">
    <text evidence="1">The sequence shown here is derived from an EMBL/GenBank/DDBJ whole genome shotgun (WGS) entry which is preliminary data.</text>
</comment>
<organism evidence="1 2">
    <name type="scientific">Penicillium atrosanguineum</name>
    <dbReference type="NCBI Taxonomy" id="1132637"/>
    <lineage>
        <taxon>Eukaryota</taxon>
        <taxon>Fungi</taxon>
        <taxon>Dikarya</taxon>
        <taxon>Ascomycota</taxon>
        <taxon>Pezizomycotina</taxon>
        <taxon>Eurotiomycetes</taxon>
        <taxon>Eurotiomycetidae</taxon>
        <taxon>Eurotiales</taxon>
        <taxon>Aspergillaceae</taxon>
        <taxon>Penicillium</taxon>
    </lineage>
</organism>
<protein>
    <submittedName>
        <fullName evidence="1">Uncharacterized protein</fullName>
    </submittedName>
</protein>
<proteinExistence type="predicted"/>
<reference evidence="1" key="1">
    <citation type="submission" date="2022-12" db="EMBL/GenBank/DDBJ databases">
        <authorList>
            <person name="Petersen C."/>
        </authorList>
    </citation>
    <scope>NUCLEOTIDE SEQUENCE</scope>
    <source>
        <strain evidence="1">IBT 21472</strain>
    </source>
</reference>
<accession>A0A9W9Q5E5</accession>
<name>A0A9W9Q5E5_9EURO</name>
<evidence type="ECO:0000313" key="2">
    <source>
        <dbReference type="Proteomes" id="UP001147746"/>
    </source>
</evidence>